<dbReference type="InterPro" id="IPR020828">
    <property type="entry name" value="GlycerAld_3-P_DH_NAD(P)-bd"/>
</dbReference>
<feature type="non-terminal residue" evidence="5">
    <location>
        <position position="1"/>
    </location>
</feature>
<evidence type="ECO:0000256" key="3">
    <source>
        <dbReference type="ARBA" id="ARBA00047698"/>
    </source>
</evidence>
<evidence type="ECO:0000259" key="4">
    <source>
        <dbReference type="SMART" id="SM00846"/>
    </source>
</evidence>
<dbReference type="InterPro" id="IPR020831">
    <property type="entry name" value="GlycerAld/Erythrose_P_DH"/>
</dbReference>
<dbReference type="InterPro" id="IPR036291">
    <property type="entry name" value="NAD(P)-bd_dom_sf"/>
</dbReference>
<dbReference type="Proteomes" id="UP000623542">
    <property type="component" value="Unassembled WGS sequence"/>
</dbReference>
<evidence type="ECO:0000256" key="2">
    <source>
        <dbReference type="ARBA" id="ARBA00023002"/>
    </source>
</evidence>
<dbReference type="Pfam" id="PF00044">
    <property type="entry name" value="Gp_dh_N"/>
    <property type="match status" value="1"/>
</dbReference>
<feature type="non-terminal residue" evidence="5">
    <location>
        <position position="122"/>
    </location>
</feature>
<evidence type="ECO:0000313" key="5">
    <source>
        <dbReference type="EMBL" id="NXD32660.1"/>
    </source>
</evidence>
<comment type="caution">
    <text evidence="5">The sequence shown here is derived from an EMBL/GenBank/DDBJ whole genome shotgun (WGS) entry which is preliminary data.</text>
</comment>
<dbReference type="GO" id="GO:0004365">
    <property type="term" value="F:glyceraldehyde-3-phosphate dehydrogenase (NAD+) (phosphorylating) activity"/>
    <property type="evidence" value="ECO:0007669"/>
    <property type="project" value="UniProtKB-EC"/>
</dbReference>
<dbReference type="GO" id="GO:0006096">
    <property type="term" value="P:glycolytic process"/>
    <property type="evidence" value="ECO:0007669"/>
    <property type="project" value="TreeGrafter"/>
</dbReference>
<gene>
    <name evidence="5" type="primary">Gapdh_1</name>
    <name evidence="5" type="ORF">ELAFOR_R15077</name>
</gene>
<keyword evidence="2" id="KW-0560">Oxidoreductase</keyword>
<dbReference type="Gene3D" id="3.40.50.720">
    <property type="entry name" value="NAD(P)-binding Rossmann-like Domain"/>
    <property type="match status" value="1"/>
</dbReference>
<comment type="catalytic activity">
    <reaction evidence="3">
        <text>D-glyceraldehyde 3-phosphate + phosphate + NAD(+) = (2R)-3-phospho-glyceroyl phosphate + NADH + H(+)</text>
        <dbReference type="Rhea" id="RHEA:10300"/>
        <dbReference type="ChEBI" id="CHEBI:15378"/>
        <dbReference type="ChEBI" id="CHEBI:43474"/>
        <dbReference type="ChEBI" id="CHEBI:57540"/>
        <dbReference type="ChEBI" id="CHEBI:57604"/>
        <dbReference type="ChEBI" id="CHEBI:57945"/>
        <dbReference type="ChEBI" id="CHEBI:59776"/>
        <dbReference type="EC" id="1.2.1.12"/>
    </reaction>
</comment>
<accession>A0A851V1S3</accession>
<keyword evidence="6" id="KW-1185">Reference proteome</keyword>
<evidence type="ECO:0000313" key="6">
    <source>
        <dbReference type="Proteomes" id="UP000623542"/>
    </source>
</evidence>
<dbReference type="GO" id="GO:0051287">
    <property type="term" value="F:NAD binding"/>
    <property type="evidence" value="ECO:0007669"/>
    <property type="project" value="InterPro"/>
</dbReference>
<dbReference type="OrthoDB" id="1152826at2759"/>
<proteinExistence type="inferred from homology"/>
<dbReference type="PANTHER" id="PTHR10836:SF134">
    <property type="entry name" value="GLYCERALDEHYDE-3-PHOSPHATE DEHYDROGENASE (PHOSPHORYLATING)"/>
    <property type="match status" value="1"/>
</dbReference>
<dbReference type="SMART" id="SM00846">
    <property type="entry name" value="Gp_dh_N"/>
    <property type="match status" value="1"/>
</dbReference>
<name>A0A851V1S3_9PASS</name>
<feature type="domain" description="Glyceraldehyde 3-phosphate dehydrogenase NAD(P) binding" evidence="4">
    <location>
        <begin position="8"/>
        <end position="122"/>
    </location>
</feature>
<comment type="similarity">
    <text evidence="1">Belongs to the glyceraldehyde-3-phosphate dehydrogenase family.</text>
</comment>
<dbReference type="SUPFAM" id="SSF51735">
    <property type="entry name" value="NAD(P)-binding Rossmann-fold domains"/>
    <property type="match status" value="1"/>
</dbReference>
<organism evidence="5 6">
    <name type="scientific">Elachura formosa</name>
    <name type="common">spotted wren-babbler</name>
    <dbReference type="NCBI Taxonomy" id="1463973"/>
    <lineage>
        <taxon>Eukaryota</taxon>
        <taxon>Metazoa</taxon>
        <taxon>Chordata</taxon>
        <taxon>Craniata</taxon>
        <taxon>Vertebrata</taxon>
        <taxon>Euteleostomi</taxon>
        <taxon>Archelosauria</taxon>
        <taxon>Archosauria</taxon>
        <taxon>Dinosauria</taxon>
        <taxon>Saurischia</taxon>
        <taxon>Theropoda</taxon>
        <taxon>Coelurosauria</taxon>
        <taxon>Aves</taxon>
        <taxon>Neognathae</taxon>
        <taxon>Neoaves</taxon>
        <taxon>Telluraves</taxon>
        <taxon>Australaves</taxon>
        <taxon>Passeriformes</taxon>
        <taxon>Elachuridae</taxon>
        <taxon>Elachura</taxon>
    </lineage>
</organism>
<dbReference type="GO" id="GO:0005829">
    <property type="term" value="C:cytosol"/>
    <property type="evidence" value="ECO:0007669"/>
    <property type="project" value="TreeGrafter"/>
</dbReference>
<sequence>HATTDQRCKIGINGFGRIGRAAFRASLDRDDLLVVAINHTAPNLRTLLYSIHYDSTHGRLKHADDLTLDEDKLCLVFRGRRIRLFSERDPTKLDWAGAGAEYIIEATGKMLTTPSASQHLDR</sequence>
<dbReference type="PANTHER" id="PTHR10836">
    <property type="entry name" value="GLYCERALDEHYDE 3-PHOSPHATE DEHYDROGENASE"/>
    <property type="match status" value="1"/>
</dbReference>
<evidence type="ECO:0000256" key="1">
    <source>
        <dbReference type="ARBA" id="ARBA00007406"/>
    </source>
</evidence>
<reference evidence="5" key="1">
    <citation type="submission" date="2019-09" db="EMBL/GenBank/DDBJ databases">
        <title>Bird 10,000 Genomes (B10K) Project - Family phase.</title>
        <authorList>
            <person name="Zhang G."/>
        </authorList>
    </citation>
    <scope>NUCLEOTIDE SEQUENCE</scope>
    <source>
        <strain evidence="5">B10K-IZCAS-20218</strain>
        <tissue evidence="5">Blood</tissue>
    </source>
</reference>
<dbReference type="EMBL" id="WBNG01007513">
    <property type="protein sequence ID" value="NXD32660.1"/>
    <property type="molecule type" value="Genomic_DNA"/>
</dbReference>
<dbReference type="AlphaFoldDB" id="A0A851V1S3"/>
<protein>
    <submittedName>
        <fullName evidence="5">G3P dehydrogenase</fullName>
    </submittedName>
</protein>